<dbReference type="NCBIfam" id="NF047719">
    <property type="entry name" value="SCO6745_fam_HTH"/>
    <property type="match status" value="1"/>
</dbReference>
<accession>A0A8J3V3T8</accession>
<dbReference type="Pfam" id="PF21863">
    <property type="entry name" value="HTH_67"/>
    <property type="match status" value="1"/>
</dbReference>
<evidence type="ECO:0000313" key="1">
    <source>
        <dbReference type="EMBL" id="GII55047.1"/>
    </source>
</evidence>
<protein>
    <submittedName>
        <fullName evidence="1">Uncharacterized protein</fullName>
    </submittedName>
</protein>
<gene>
    <name evidence="1" type="ORF">Pth03_34360</name>
</gene>
<comment type="caution">
    <text evidence="1">The sequence shown here is derived from an EMBL/GenBank/DDBJ whole genome shotgun (WGS) entry which is preliminary data.</text>
</comment>
<dbReference type="RefSeq" id="WP_203945243.1">
    <property type="nucleotide sequence ID" value="NZ_BOOR01000023.1"/>
</dbReference>
<proteinExistence type="predicted"/>
<reference evidence="1" key="1">
    <citation type="submission" date="2021-01" db="EMBL/GenBank/DDBJ databases">
        <title>Whole genome shotgun sequence of Planotetraspora thailandica NBRC 104271.</title>
        <authorList>
            <person name="Komaki H."/>
            <person name="Tamura T."/>
        </authorList>
    </citation>
    <scope>NUCLEOTIDE SEQUENCE</scope>
    <source>
        <strain evidence="1">NBRC 104271</strain>
    </source>
</reference>
<keyword evidence="2" id="KW-1185">Reference proteome</keyword>
<evidence type="ECO:0000313" key="2">
    <source>
        <dbReference type="Proteomes" id="UP000605992"/>
    </source>
</evidence>
<dbReference type="EMBL" id="BOOR01000023">
    <property type="protein sequence ID" value="GII55047.1"/>
    <property type="molecule type" value="Genomic_DNA"/>
</dbReference>
<organism evidence="1 2">
    <name type="scientific">Planotetraspora thailandica</name>
    <dbReference type="NCBI Taxonomy" id="487172"/>
    <lineage>
        <taxon>Bacteria</taxon>
        <taxon>Bacillati</taxon>
        <taxon>Actinomycetota</taxon>
        <taxon>Actinomycetes</taxon>
        <taxon>Streptosporangiales</taxon>
        <taxon>Streptosporangiaceae</taxon>
        <taxon>Planotetraspora</taxon>
    </lineage>
</organism>
<dbReference type="InterPro" id="IPR054058">
    <property type="entry name" value="HTH_67"/>
</dbReference>
<sequence>MDPRGTVVATKGAVWALGGGFMMSREVKSLCDLYGLGSREMYFRGRCGVLGEVHADVVVAAAMFFPAGHVRASWEGGRSLPAEEAAAIYASACHDWGRRKLGEFRGAGRLAELLAAIADGSTVHGSPLFAGWRAMPRPAGDDVALAAHLLQVLREHRGGLHQTAILAYGLDPLEATLVGARGAGASDPETGNAAVARFLQWPEPYGMPSRDAVERRARAEELTDDLAAPAYGVLDGGERAELADLLATAAGTAFAR</sequence>
<dbReference type="AlphaFoldDB" id="A0A8J3V3T8"/>
<dbReference type="Proteomes" id="UP000605992">
    <property type="component" value="Unassembled WGS sequence"/>
</dbReference>
<name>A0A8J3V3T8_9ACTN</name>